<dbReference type="EMBL" id="KC662366">
    <property type="protein sequence ID" value="AHE37923.1"/>
    <property type="molecule type" value="Genomic_RNA"/>
</dbReference>
<evidence type="ECO:0000313" key="2">
    <source>
        <dbReference type="EMBL" id="AHE37923.1"/>
    </source>
</evidence>
<sequence length="207" mass="21895">MAGAAFASGLGQAAGGIFGSLISGAIQAGLNEQQFNHNKQLAEQQHGYNLELAKQQGEITKDLSAYNQQLDLSKYLNAGFSASDAALLSKSSSSAILPTRVLTHAGVKTYAANNPTGYLTSGMQLSSGIKTMYNAVKTSRPTSKTPTVYNWVNNPLNFDTLSVNSSAGLSRRPSIASTSSSLSTTSSNSLSRYSTWGSYMDYKTPLD</sequence>
<name>A0A067YN03_9CALI</name>
<proteinExistence type="predicted"/>
<dbReference type="InterPro" id="IPR004278">
    <property type="entry name" value="VP2"/>
</dbReference>
<feature type="region of interest" description="Disordered" evidence="1">
    <location>
        <begin position="169"/>
        <end position="190"/>
    </location>
</feature>
<organism evidence="2">
    <name type="scientific">Rhesus macaque recovirus</name>
    <dbReference type="NCBI Taxonomy" id="875071"/>
    <lineage>
        <taxon>Viruses</taxon>
        <taxon>Riboviria</taxon>
        <taxon>Orthornavirae</taxon>
        <taxon>Pisuviricota</taxon>
        <taxon>Pisoniviricetes</taxon>
        <taxon>Picornavirales</taxon>
        <taxon>Caliciviridae</taxon>
        <taxon>Recovirus</taxon>
    </lineage>
</organism>
<protein>
    <submittedName>
        <fullName evidence="2">Minor structural protein</fullName>
    </submittedName>
</protein>
<accession>A0A067YN03</accession>
<evidence type="ECO:0000256" key="1">
    <source>
        <dbReference type="SAM" id="MobiDB-lite"/>
    </source>
</evidence>
<reference evidence="2" key="1">
    <citation type="journal article" date="2014" name="J. Gen. Virol.">
        <title>Relationship between genotypes and serotypes of genogroup 1 recoviruses: a model for human norovirus antigenic diversity.</title>
        <authorList>
            <person name="Farkas T."/>
            <person name="Lun C.W."/>
            <person name="Fey B."/>
        </authorList>
    </citation>
    <scope>NUCLEOTIDE SEQUENCE</scope>
    <source>
        <strain evidence="2">FT285</strain>
    </source>
</reference>
<dbReference type="Pfam" id="PF03035">
    <property type="entry name" value="RNA_capsid"/>
    <property type="match status" value="1"/>
</dbReference>